<evidence type="ECO:0000256" key="10">
    <source>
        <dbReference type="ARBA" id="ARBA00023326"/>
    </source>
</evidence>
<dbReference type="FunFam" id="3.20.20.300:FF:000002">
    <property type="entry name" value="Probable beta-glucosidase"/>
    <property type="match status" value="1"/>
</dbReference>
<evidence type="ECO:0000256" key="11">
    <source>
        <dbReference type="SAM" id="Coils"/>
    </source>
</evidence>
<keyword evidence="15" id="KW-1185">Reference proteome</keyword>
<feature type="region of interest" description="Disordered" evidence="12">
    <location>
        <begin position="1"/>
        <end position="139"/>
    </location>
</feature>
<evidence type="ECO:0000256" key="2">
    <source>
        <dbReference type="ARBA" id="ARBA00004987"/>
    </source>
</evidence>
<name>A0A8H4RHP5_9HELO</name>
<evidence type="ECO:0000259" key="13">
    <source>
        <dbReference type="SMART" id="SM01217"/>
    </source>
</evidence>
<dbReference type="InterPro" id="IPR013783">
    <property type="entry name" value="Ig-like_fold"/>
</dbReference>
<proteinExistence type="inferred from homology"/>
<evidence type="ECO:0000256" key="3">
    <source>
        <dbReference type="ARBA" id="ARBA00005336"/>
    </source>
</evidence>
<keyword evidence="9" id="KW-0326">Glycosidase</keyword>
<reference evidence="14 15" key="1">
    <citation type="submission" date="2020-03" db="EMBL/GenBank/DDBJ databases">
        <title>Draft Genome Sequence of Cudoniella acicularis.</title>
        <authorList>
            <person name="Buettner E."/>
            <person name="Kellner H."/>
        </authorList>
    </citation>
    <scope>NUCLEOTIDE SEQUENCE [LARGE SCALE GENOMIC DNA]</scope>
    <source>
        <strain evidence="14 15">DSM 108380</strain>
    </source>
</reference>
<dbReference type="SUPFAM" id="SSF52279">
    <property type="entry name" value="Beta-D-glucan exohydrolase, C-terminal domain"/>
    <property type="match status" value="1"/>
</dbReference>
<comment type="catalytic activity">
    <reaction evidence="1">
        <text>Hydrolysis of terminal, non-reducing beta-D-glucosyl residues with release of beta-D-glucose.</text>
        <dbReference type="EC" id="3.2.1.21"/>
    </reaction>
</comment>
<dbReference type="InterPro" id="IPR001764">
    <property type="entry name" value="Glyco_hydro_3_N"/>
</dbReference>
<evidence type="ECO:0000256" key="6">
    <source>
        <dbReference type="ARBA" id="ARBA00023002"/>
    </source>
</evidence>
<dbReference type="PROSITE" id="PS00062">
    <property type="entry name" value="ALDOKETO_REDUCTASE_2"/>
    <property type="match status" value="1"/>
</dbReference>
<evidence type="ECO:0000256" key="12">
    <source>
        <dbReference type="SAM" id="MobiDB-lite"/>
    </source>
</evidence>
<keyword evidence="7" id="KW-0325">Glycoprotein</keyword>
<evidence type="ECO:0000256" key="9">
    <source>
        <dbReference type="ARBA" id="ARBA00023295"/>
    </source>
</evidence>
<dbReference type="InterPro" id="IPR018170">
    <property type="entry name" value="Aldo/ket_reductase_CS"/>
</dbReference>
<evidence type="ECO:0000256" key="5">
    <source>
        <dbReference type="ARBA" id="ARBA00022801"/>
    </source>
</evidence>
<keyword evidence="5" id="KW-0378">Hydrolase</keyword>
<dbReference type="OrthoDB" id="416222at2759"/>
<dbReference type="InterPro" id="IPR036812">
    <property type="entry name" value="NAD(P)_OxRdtase_dom_sf"/>
</dbReference>
<dbReference type="InterPro" id="IPR026891">
    <property type="entry name" value="Fn3-like"/>
</dbReference>
<dbReference type="SUPFAM" id="SSF51445">
    <property type="entry name" value="(Trans)glycosidases"/>
    <property type="match status" value="1"/>
</dbReference>
<gene>
    <name evidence="14" type="ORF">G7Y89_g9310</name>
</gene>
<dbReference type="SMART" id="SM01217">
    <property type="entry name" value="Fn3_like"/>
    <property type="match status" value="1"/>
</dbReference>
<dbReference type="Pfam" id="PF00248">
    <property type="entry name" value="Aldo_ket_red"/>
    <property type="match status" value="1"/>
</dbReference>
<dbReference type="Pfam" id="PF00933">
    <property type="entry name" value="Glyco_hydro_3"/>
    <property type="match status" value="1"/>
</dbReference>
<dbReference type="PRINTS" id="PR00133">
    <property type="entry name" value="GLHYDRLASE3"/>
</dbReference>
<dbReference type="GO" id="GO:0008422">
    <property type="term" value="F:beta-glucosidase activity"/>
    <property type="evidence" value="ECO:0007669"/>
    <property type="project" value="UniProtKB-EC"/>
</dbReference>
<keyword evidence="8" id="KW-0119">Carbohydrate metabolism</keyword>
<protein>
    <recommendedName>
        <fullName evidence="4">beta-glucosidase</fullName>
        <ecNumber evidence="4">3.2.1.21</ecNumber>
    </recommendedName>
</protein>
<dbReference type="Gene3D" id="3.20.20.100">
    <property type="entry name" value="NADP-dependent oxidoreductase domain"/>
    <property type="match status" value="1"/>
</dbReference>
<dbReference type="SUPFAM" id="SSF51430">
    <property type="entry name" value="NAD(P)-linked oxidoreductase"/>
    <property type="match status" value="1"/>
</dbReference>
<dbReference type="PANTHER" id="PTHR42715">
    <property type="entry name" value="BETA-GLUCOSIDASE"/>
    <property type="match status" value="1"/>
</dbReference>
<evidence type="ECO:0000256" key="8">
    <source>
        <dbReference type="ARBA" id="ARBA00023277"/>
    </source>
</evidence>
<dbReference type="Pfam" id="PF01915">
    <property type="entry name" value="Glyco_hydro_3_C"/>
    <property type="match status" value="1"/>
</dbReference>
<feature type="domain" description="Fibronectin type III-like" evidence="13">
    <location>
        <begin position="1430"/>
        <end position="1498"/>
    </location>
</feature>
<evidence type="ECO:0000313" key="15">
    <source>
        <dbReference type="Proteomes" id="UP000566819"/>
    </source>
</evidence>
<keyword evidence="11" id="KW-0175">Coiled coil</keyword>
<dbReference type="InterPro" id="IPR036881">
    <property type="entry name" value="Glyco_hydro_3_C_sf"/>
</dbReference>
<dbReference type="PANTHER" id="PTHR42715:SF29">
    <property type="entry name" value="BETA-GLUCOSIDASE A-RELATED"/>
    <property type="match status" value="1"/>
</dbReference>
<dbReference type="Gene3D" id="3.40.50.1700">
    <property type="entry name" value="Glycoside hydrolase family 3 C-terminal domain"/>
    <property type="match status" value="1"/>
</dbReference>
<dbReference type="FunFam" id="3.40.50.1700:FF:000003">
    <property type="entry name" value="Probable beta-glucosidase"/>
    <property type="match status" value="1"/>
</dbReference>
<dbReference type="Gene3D" id="3.20.20.300">
    <property type="entry name" value="Glycoside hydrolase, family 3, N-terminal domain"/>
    <property type="match status" value="1"/>
</dbReference>
<dbReference type="Pfam" id="PF14310">
    <property type="entry name" value="Fn3-like"/>
    <property type="match status" value="1"/>
</dbReference>
<dbReference type="Proteomes" id="UP000566819">
    <property type="component" value="Unassembled WGS sequence"/>
</dbReference>
<dbReference type="CDD" id="cd19075">
    <property type="entry name" value="AKR_AKR7A1-5"/>
    <property type="match status" value="1"/>
</dbReference>
<comment type="similarity">
    <text evidence="3">Belongs to the glycosyl hydrolase 3 family.</text>
</comment>
<evidence type="ECO:0000313" key="14">
    <source>
        <dbReference type="EMBL" id="KAF4628839.1"/>
    </source>
</evidence>
<feature type="compositionally biased region" description="Polar residues" evidence="12">
    <location>
        <begin position="55"/>
        <end position="81"/>
    </location>
</feature>
<feature type="coiled-coil region" evidence="11">
    <location>
        <begin position="149"/>
        <end position="197"/>
    </location>
</feature>
<feature type="compositionally biased region" description="Basic and acidic residues" evidence="12">
    <location>
        <begin position="1"/>
        <end position="30"/>
    </location>
</feature>
<evidence type="ECO:0000256" key="4">
    <source>
        <dbReference type="ARBA" id="ARBA00012744"/>
    </source>
</evidence>
<sequence>MDPLEPSRDTISEATAKESNAHRERFHQTPHEIQAASMCSSVATRAQRHSKSHSHVQGTSQGPNHPSELSNRVTNESQKASSPRAEDIQEAVQLAPATGPIQNHFEAPNFEPKELRRSSTTPANETLRYAQRNAPPQYSTDQRIDIGRYTAIELQNKELRNQIKRNQQSEAVLKDNLAQSEAHRANLQQRVEEASNTIFRLRPQRQEYTESEIERDYERLIKLVKNWIANNCESFLDDDRLELNIIGRYEQGARLRRFEAILKRFQSRSDRWIEAKEYILQAVVMRYLFDHILNQPFSILLREEERDFLNTIQDGMENAGLQKDLITIRTWRSDTATAINNHKSFRNRYPSTQRDLTIDLYDFLHGTVLNQESESTILSLTKEVINPAIELAQKTQSASSIWMLKYSDYSNCEPGEFASNLHDFLANIDSFQCVNMSKRGKLLKPATDLATEEQQKSLIYVLDIFPGLFCQRVIAGDSQPVSMINRPLILVAFANDTTREQTWQAPSVPADVEAVKEGQSRIRYREKKTSASRDGIVIDAFEMAVVIVFDAKKMLNLGAENISPWCKKPTAGGGEVADALFSSASQQVHPQSDVHFYAARRKFVVKHSKEILVDERVVQGAANGFTSIYFPSHCKTSSIMLLILGLVLGLTHYLNRNASAELTNSQIPTTNATSDPFYPSPWMTGQGDWADAYAKAQAFVSQLTLLEKVNLTTGVGWEGEQCVGQVGSIPRLGFRSLCMQDSPVGVRDTDYNSVFSSGQTVAATFDRGLLYARGYAMGQEHKAKGVTVQLGPVAGPLGRAPEGGRNWEGFSPDPYLTGVGIAETIKGIQDAGVIACAKHFIGNEQEHFRQVGEAQGYGYNITEAISANIDDVTMHELYLWPFADAVRAGVGSIMCSYNQVNNSYSCQNSKLLNNLLKDELGFQGFVMSDWQAQHTGAASAAAGLDMTMPGDTEFNSGYSFWGSNLTLAVINGTVPEWRLDDMATRIMAAYFKVGLTLNEPPINFDSWTLDTYGPLHASVGANVQQVNFHVDVRGDHNVLIRNIGARATVLLKNTNNALPLSKPKFVAVIGEDAGPNLWGPNGCSDRGCDNGTLGMAWGSGSANFPYLITPDSALQAQALADNTRYESVLDNYATSQIEALVSQAYVTSIVFVNADSGEGYINVGGNEGDRLNLTLWHSGDELIQNVSALCNNTIVVIHSTGPTLVTNWYNNTNITAILWAGVPGQESGNSITDILYGKVNPAARTPFTWGPTRESYGTDVMYTPNNGVDAPQDNFSEGVFIDYRAFDRSNTTPIFEFGFGLSYTTFEYTNLTIASANAGNYTPTTGLTAPAPVLGNFSTNFVDYLFPNSSFPHIWQYIYPYLNTTDAVTASADPYYGQNASAFLPPNAVDGSPQPKLGAGGAPGGNPSLYDVLYSVTATIHNTGSLNGEEVPQLYISLGGLNDPAVVLRGFERLSIDAGQSAVFEADILRRDISNWDPVQQNWVISSYPKTVYVGPSSRNLPLSQTLTGTGSCMTVRISQPQRQVQAYSKVRNGNAEDISNEPLDWSRLLHMRVGVLALYLRHEDQELTSTLKLISDFVFRISYLPLTRIIFISSISMTMGRPNIIFGAATFGMGFDDPQTVSEVLDLLKKNDIRHLDTAGRYPPLNPGLSETLIGQADAAQKGFVLDTKILAGPGDGSGELESSAINKSLATSLQRLKVDSVNVLYCHRPDPTTPLVEQAFALDQLYQQGKFKSLGVSNFSPELLQTFLQLCEEHGYVKPTVYQGDYSAITRGMEKKLLPLLRTNEIIFNAFRPLSSGFLTGKATAGTAAGTRLGDDSPLGKALQGIFKTDENNAAVEKLGKAAQEAGIPLHEAALRWIFYHSALGESDSVILGASKTSQIQSNLESIEKGPLGPGLVEIFEELNLPILKTSTYLVSYKANNKTCAYVDIMILGFLQKNRRIATIENAN</sequence>
<evidence type="ECO:0000256" key="1">
    <source>
        <dbReference type="ARBA" id="ARBA00000448"/>
    </source>
</evidence>
<dbReference type="GO" id="GO:0009251">
    <property type="term" value="P:glucan catabolic process"/>
    <property type="evidence" value="ECO:0007669"/>
    <property type="project" value="TreeGrafter"/>
</dbReference>
<dbReference type="InterPro" id="IPR023210">
    <property type="entry name" value="NADP_OxRdtase_dom"/>
</dbReference>
<evidence type="ECO:0000256" key="7">
    <source>
        <dbReference type="ARBA" id="ARBA00023180"/>
    </source>
</evidence>
<comment type="caution">
    <text evidence="14">The sequence shown here is derived from an EMBL/GenBank/DDBJ whole genome shotgun (WGS) entry which is preliminary data.</text>
</comment>
<dbReference type="InterPro" id="IPR036962">
    <property type="entry name" value="Glyco_hydro_3_N_sf"/>
</dbReference>
<dbReference type="Gene3D" id="2.60.40.10">
    <property type="entry name" value="Immunoglobulins"/>
    <property type="match status" value="1"/>
</dbReference>
<dbReference type="InterPro" id="IPR002772">
    <property type="entry name" value="Glyco_hydro_3_C"/>
</dbReference>
<organism evidence="14 15">
    <name type="scientific">Cudoniella acicularis</name>
    <dbReference type="NCBI Taxonomy" id="354080"/>
    <lineage>
        <taxon>Eukaryota</taxon>
        <taxon>Fungi</taxon>
        <taxon>Dikarya</taxon>
        <taxon>Ascomycota</taxon>
        <taxon>Pezizomycotina</taxon>
        <taxon>Leotiomycetes</taxon>
        <taxon>Helotiales</taxon>
        <taxon>Tricladiaceae</taxon>
        <taxon>Cudoniella</taxon>
    </lineage>
</organism>
<dbReference type="EMBL" id="JAAMPI010000755">
    <property type="protein sequence ID" value="KAF4628839.1"/>
    <property type="molecule type" value="Genomic_DNA"/>
</dbReference>
<accession>A0A8H4RHP5</accession>
<comment type="pathway">
    <text evidence="2">Glycan metabolism; cellulose degradation.</text>
</comment>
<keyword evidence="10" id="KW-0624">Polysaccharide degradation</keyword>
<dbReference type="GO" id="GO:0016491">
    <property type="term" value="F:oxidoreductase activity"/>
    <property type="evidence" value="ECO:0007669"/>
    <property type="project" value="UniProtKB-KW"/>
</dbReference>
<keyword evidence="6" id="KW-0560">Oxidoreductase</keyword>
<dbReference type="InterPro" id="IPR017853">
    <property type="entry name" value="GH"/>
</dbReference>
<dbReference type="InterPro" id="IPR050288">
    <property type="entry name" value="Cellulose_deg_GH3"/>
</dbReference>
<dbReference type="EC" id="3.2.1.21" evidence="4"/>